<accession>A0ABW4WKL1</accession>
<dbReference type="EMBL" id="JBHUGY010000035">
    <property type="protein sequence ID" value="MFD2055952.1"/>
    <property type="molecule type" value="Genomic_DNA"/>
</dbReference>
<dbReference type="InterPro" id="IPR014718">
    <property type="entry name" value="GH-type_carb-bd"/>
</dbReference>
<dbReference type="CDD" id="cd09021">
    <property type="entry name" value="Aldose_epim_Ec_YphB"/>
    <property type="match status" value="1"/>
</dbReference>
<proteinExistence type="predicted"/>
<reference evidence="2" key="1">
    <citation type="journal article" date="2019" name="Int. J. Syst. Evol. Microbiol.">
        <title>The Global Catalogue of Microorganisms (GCM) 10K type strain sequencing project: providing services to taxonomists for standard genome sequencing and annotation.</title>
        <authorList>
            <consortium name="The Broad Institute Genomics Platform"/>
            <consortium name="The Broad Institute Genome Sequencing Center for Infectious Disease"/>
            <person name="Wu L."/>
            <person name="Ma J."/>
        </authorList>
    </citation>
    <scope>NUCLEOTIDE SEQUENCE [LARGE SCALE GENOMIC DNA]</scope>
    <source>
        <strain evidence="2">CGMCC 1.16226</strain>
    </source>
</reference>
<organism evidence="1 2">
    <name type="scientific">Mesorhizobium calcicola</name>
    <dbReference type="NCBI Taxonomy" id="1300310"/>
    <lineage>
        <taxon>Bacteria</taxon>
        <taxon>Pseudomonadati</taxon>
        <taxon>Pseudomonadota</taxon>
        <taxon>Alphaproteobacteria</taxon>
        <taxon>Hyphomicrobiales</taxon>
        <taxon>Phyllobacteriaceae</taxon>
        <taxon>Mesorhizobium</taxon>
    </lineage>
</organism>
<dbReference type="RefSeq" id="WP_379022681.1">
    <property type="nucleotide sequence ID" value="NZ_JBHUGY010000035.1"/>
</dbReference>
<comment type="caution">
    <text evidence="1">The sequence shown here is derived from an EMBL/GenBank/DDBJ whole genome shotgun (WGS) entry which is preliminary data.</text>
</comment>
<keyword evidence="2" id="KW-1185">Reference proteome</keyword>
<evidence type="ECO:0000313" key="2">
    <source>
        <dbReference type="Proteomes" id="UP001597349"/>
    </source>
</evidence>
<dbReference type="Gene3D" id="2.70.98.10">
    <property type="match status" value="1"/>
</dbReference>
<dbReference type="InterPro" id="IPR008183">
    <property type="entry name" value="Aldose_1/G6P_1-epimerase"/>
</dbReference>
<protein>
    <submittedName>
        <fullName evidence="1">Aldose 1-epimerase</fullName>
    </submittedName>
</protein>
<dbReference type="InterPro" id="IPR011013">
    <property type="entry name" value="Gal_mutarotase_sf_dom"/>
</dbReference>
<evidence type="ECO:0000313" key="1">
    <source>
        <dbReference type="EMBL" id="MFD2055952.1"/>
    </source>
</evidence>
<dbReference type="SUPFAM" id="SSF74650">
    <property type="entry name" value="Galactose mutarotase-like"/>
    <property type="match status" value="1"/>
</dbReference>
<sequence>MTRTIEIRNGDLSAEIVPSLGAGLARFDRGRTPLFRPWPDGGSTNPFDLACNLLLPWSNRISGGGFTFDNKFHELLPNVAGEPFPIHGNGFSSEWDVDSLMPDKARLSLVSEGPGPYRYRAEVAYALTGQALDLQLQVLNRAPIRLPFGLGIHPWFPRTALTTLHAPASQVCLELPSHLPDRFEDVGTCPNWDFATPAALPSGWINNAFAGWAGVASICWPEQNCGLRIEASPALSFYLVYSPSQVSDFVCFEPVSHVVDAHNRGSVDKWNGLSVLGPGESLVAGCSFAVM</sequence>
<name>A0ABW4WKL1_9HYPH</name>
<gene>
    <name evidence="1" type="ORF">ACFSQT_23655</name>
</gene>
<dbReference type="Pfam" id="PF01263">
    <property type="entry name" value="Aldose_epim"/>
    <property type="match status" value="1"/>
</dbReference>
<dbReference type="Proteomes" id="UP001597349">
    <property type="component" value="Unassembled WGS sequence"/>
</dbReference>